<dbReference type="InterPro" id="IPR044846">
    <property type="entry name" value="GH10"/>
</dbReference>
<name>A0A061FE65_THECC</name>
<keyword evidence="4" id="KW-0119">Carbohydrate metabolism</keyword>
<dbReference type="Pfam" id="PF00331">
    <property type="entry name" value="Glyco_hydro_10"/>
    <property type="match status" value="1"/>
</dbReference>
<keyword evidence="6" id="KW-0624">Polysaccharide degradation</keyword>
<proteinExistence type="inferred from homology"/>
<dbReference type="PROSITE" id="PS00591">
    <property type="entry name" value="GH10_1"/>
    <property type="match status" value="1"/>
</dbReference>
<dbReference type="GO" id="GO:0000272">
    <property type="term" value="P:polysaccharide catabolic process"/>
    <property type="evidence" value="ECO:0007669"/>
    <property type="project" value="UniProtKB-KW"/>
</dbReference>
<dbReference type="Gramene" id="EOY15620">
    <property type="protein sequence ID" value="EOY15620"/>
    <property type="gene ID" value="TCM_034624"/>
</dbReference>
<dbReference type="InterPro" id="IPR001000">
    <property type="entry name" value="GH10_dom"/>
</dbReference>
<evidence type="ECO:0000256" key="3">
    <source>
        <dbReference type="ARBA" id="ARBA00022801"/>
    </source>
</evidence>
<reference evidence="10 11" key="1">
    <citation type="journal article" date="2013" name="Genome Biol.">
        <title>The genome sequence of the most widely cultivated cacao type and its use to identify candidate genes regulating pod color.</title>
        <authorList>
            <person name="Motamayor J.C."/>
            <person name="Mockaitis K."/>
            <person name="Schmutz J."/>
            <person name="Haiminen N."/>
            <person name="Iii D.L."/>
            <person name="Cornejo O."/>
            <person name="Findley S.D."/>
            <person name="Zheng P."/>
            <person name="Utro F."/>
            <person name="Royaert S."/>
            <person name="Saski C."/>
            <person name="Jenkins J."/>
            <person name="Podicheti R."/>
            <person name="Zhao M."/>
            <person name="Scheffler B.E."/>
            <person name="Stack J.C."/>
            <person name="Feltus F.A."/>
            <person name="Mustiga G.M."/>
            <person name="Amores F."/>
            <person name="Phillips W."/>
            <person name="Marelli J.P."/>
            <person name="May G.D."/>
            <person name="Shapiro H."/>
            <person name="Ma J."/>
            <person name="Bustamante C.D."/>
            <person name="Schnell R.J."/>
            <person name="Main D."/>
            <person name="Gilbert D."/>
            <person name="Parida L."/>
            <person name="Kuhn D.N."/>
        </authorList>
    </citation>
    <scope>NUCLEOTIDE SEQUENCE [LARGE SCALE GENOMIC DNA]</scope>
    <source>
        <strain evidence="11">cv. Matina 1-6</strain>
    </source>
</reference>
<dbReference type="eggNOG" id="ENOG502QSCW">
    <property type="taxonomic scope" value="Eukaryota"/>
</dbReference>
<dbReference type="PANTHER" id="PTHR31490">
    <property type="entry name" value="GLYCOSYL HYDROLASE"/>
    <property type="match status" value="1"/>
</dbReference>
<dbReference type="Proteomes" id="UP000026915">
    <property type="component" value="Chromosome 8"/>
</dbReference>
<dbReference type="HOGENOM" id="CLU_652784_0_0_1"/>
<feature type="domain" description="CBM-cenC" evidence="9">
    <location>
        <begin position="35"/>
        <end position="173"/>
    </location>
</feature>
<dbReference type="InterPro" id="IPR003305">
    <property type="entry name" value="CenC_carb-bd"/>
</dbReference>
<dbReference type="InterPro" id="IPR008979">
    <property type="entry name" value="Galactose-bd-like_sf"/>
</dbReference>
<evidence type="ECO:0000256" key="7">
    <source>
        <dbReference type="PROSITE-ProRule" id="PRU10061"/>
    </source>
</evidence>
<evidence type="ECO:0000256" key="2">
    <source>
        <dbReference type="ARBA" id="ARBA00022737"/>
    </source>
</evidence>
<dbReference type="GO" id="GO:0031176">
    <property type="term" value="F:endo-1,4-beta-xylanase activity"/>
    <property type="evidence" value="ECO:0007669"/>
    <property type="project" value="UniProtKB-ARBA"/>
</dbReference>
<evidence type="ECO:0000313" key="11">
    <source>
        <dbReference type="Proteomes" id="UP000026915"/>
    </source>
</evidence>
<dbReference type="Gene3D" id="3.20.20.80">
    <property type="entry name" value="Glycosidases"/>
    <property type="match status" value="1"/>
</dbReference>
<dbReference type="InterPro" id="IPR031158">
    <property type="entry name" value="GH10_AS"/>
</dbReference>
<gene>
    <name evidence="10" type="ORF">TCM_034624</name>
</gene>
<keyword evidence="5" id="KW-0326">Glycosidase</keyword>
<dbReference type="AlphaFoldDB" id="A0A061FE65"/>
<accession>A0A061FE65</accession>
<evidence type="ECO:0000259" key="9">
    <source>
        <dbReference type="Pfam" id="PF02018"/>
    </source>
</evidence>
<keyword evidence="3 10" id="KW-0378">Hydrolase</keyword>
<evidence type="ECO:0000313" key="10">
    <source>
        <dbReference type="EMBL" id="EOY15620.1"/>
    </source>
</evidence>
<dbReference type="Pfam" id="PF02018">
    <property type="entry name" value="CBM_4_9"/>
    <property type="match status" value="1"/>
</dbReference>
<dbReference type="EMBL" id="CM001886">
    <property type="protein sequence ID" value="EOY15620.1"/>
    <property type="molecule type" value="Genomic_DNA"/>
</dbReference>
<dbReference type="SUPFAM" id="SSF49785">
    <property type="entry name" value="Galactose-binding domain-like"/>
    <property type="match status" value="2"/>
</dbReference>
<evidence type="ECO:0000256" key="4">
    <source>
        <dbReference type="ARBA" id="ARBA00023277"/>
    </source>
</evidence>
<dbReference type="STRING" id="3641.A0A061FE65"/>
<dbReference type="SUPFAM" id="SSF51445">
    <property type="entry name" value="(Trans)glycosidases"/>
    <property type="match status" value="1"/>
</dbReference>
<evidence type="ECO:0000256" key="5">
    <source>
        <dbReference type="ARBA" id="ARBA00023295"/>
    </source>
</evidence>
<dbReference type="InParanoid" id="A0A061FE65"/>
<dbReference type="PANTHER" id="PTHR31490:SF47">
    <property type="entry name" value="GH10 DOMAIN-CONTAINING PROTEIN"/>
    <property type="match status" value="1"/>
</dbReference>
<keyword evidence="2" id="KW-0677">Repeat</keyword>
<sequence length="486" mass="53882">MPAPCICLWILISDTRISLYAPKSTRTGHLTNGNNNIILNPTFEDGLSNWSGKGCKILLHESMGDGKVLPLYGKFFASATNRTESWNGIEQEITGRVQPKLAYEVTAVVRIYGGNVTNAGIQATLWVQSPDIHDQYIRIAILQATDKDWVQLQGKFLLNGSPLRAIIFLEGPPPGTDILINSLVVKHAEKVPPSLRPIMKGEAFGVNIIENSNVDDGINGWIPLVRIGPGSTSPQIVNVALGVDGNWVNGGQVEFNDERWHEVGGSFRIEKQPSNIMVYVQDPAAGVDLMVAGLCIFPVDRRGRLKFLKKQTDKWSWTEPQQGNLNYKDADELLEFCKNNNLEIRGHCIFWEELDLQQQGAPVGHIDSPVGPVFSSALDKLGTLGFPIWFTELDVSSTNEFVRADDLENAHLVNAEDKINAAGKRYLALKKEWLTHAPGHIDAQGEFRFRGFYGTYKIEISSPTKKINRTFVVDKGESPLAINIDL</sequence>
<dbReference type="Gene3D" id="2.60.120.260">
    <property type="entry name" value="Galactose-binding domain-like"/>
    <property type="match status" value="2"/>
</dbReference>
<keyword evidence="11" id="KW-1185">Reference proteome</keyword>
<evidence type="ECO:0000256" key="6">
    <source>
        <dbReference type="ARBA" id="ARBA00023326"/>
    </source>
</evidence>
<comment type="similarity">
    <text evidence="1">Belongs to the glycosyl hydrolase 10 (cellulase F) family.</text>
</comment>
<dbReference type="InterPro" id="IPR017853">
    <property type="entry name" value="GH"/>
</dbReference>
<feature type="domain" description="GH10" evidence="8">
    <location>
        <begin position="313"/>
        <end position="353"/>
    </location>
</feature>
<evidence type="ECO:0000256" key="1">
    <source>
        <dbReference type="ARBA" id="ARBA00007495"/>
    </source>
</evidence>
<dbReference type="FunFam" id="2.60.120.260:FF:000103">
    <property type="entry name" value="Glycosyl hydrolase family 10 protein"/>
    <property type="match status" value="1"/>
</dbReference>
<feature type="active site" description="Nucleophile" evidence="7">
    <location>
        <position position="392"/>
    </location>
</feature>
<evidence type="ECO:0000259" key="8">
    <source>
        <dbReference type="Pfam" id="PF00331"/>
    </source>
</evidence>
<organism evidence="10 11">
    <name type="scientific">Theobroma cacao</name>
    <name type="common">Cacao</name>
    <name type="synonym">Cocoa</name>
    <dbReference type="NCBI Taxonomy" id="3641"/>
    <lineage>
        <taxon>Eukaryota</taxon>
        <taxon>Viridiplantae</taxon>
        <taxon>Streptophyta</taxon>
        <taxon>Embryophyta</taxon>
        <taxon>Tracheophyta</taxon>
        <taxon>Spermatophyta</taxon>
        <taxon>Magnoliopsida</taxon>
        <taxon>eudicotyledons</taxon>
        <taxon>Gunneridae</taxon>
        <taxon>Pentapetalae</taxon>
        <taxon>rosids</taxon>
        <taxon>malvids</taxon>
        <taxon>Malvales</taxon>
        <taxon>Malvaceae</taxon>
        <taxon>Byttnerioideae</taxon>
        <taxon>Theobroma</taxon>
    </lineage>
</organism>
<protein>
    <submittedName>
        <fullName evidence="10">Hydrolase, hydrolyzing O-glycosyl compounds, putative</fullName>
    </submittedName>
</protein>